<organism evidence="1">
    <name type="scientific">marine sediment metagenome</name>
    <dbReference type="NCBI Taxonomy" id="412755"/>
    <lineage>
        <taxon>unclassified sequences</taxon>
        <taxon>metagenomes</taxon>
        <taxon>ecological metagenomes</taxon>
    </lineage>
</organism>
<reference evidence="1" key="1">
    <citation type="journal article" date="2015" name="Nature">
        <title>Complex archaea that bridge the gap between prokaryotes and eukaryotes.</title>
        <authorList>
            <person name="Spang A."/>
            <person name="Saw J.H."/>
            <person name="Jorgensen S.L."/>
            <person name="Zaremba-Niedzwiedzka K."/>
            <person name="Martijn J."/>
            <person name="Lind A.E."/>
            <person name="van Eijk R."/>
            <person name="Schleper C."/>
            <person name="Guy L."/>
            <person name="Ettema T.J."/>
        </authorList>
    </citation>
    <scope>NUCLEOTIDE SEQUENCE</scope>
</reference>
<protein>
    <recommendedName>
        <fullName evidence="2">HEPN domain-containing protein</fullName>
    </recommendedName>
</protein>
<gene>
    <name evidence="1" type="ORF">LCGC14_0884450</name>
</gene>
<dbReference type="AlphaFoldDB" id="A0A0F9P110"/>
<accession>A0A0F9P110</accession>
<comment type="caution">
    <text evidence="1">The sequence shown here is derived from an EMBL/GenBank/DDBJ whole genome shotgun (WGS) entry which is preliminary data.</text>
</comment>
<evidence type="ECO:0008006" key="2">
    <source>
        <dbReference type="Google" id="ProtNLM"/>
    </source>
</evidence>
<sequence length="60" mass="7145">MKDKIIRLMEEAERKAWASLAGYKFWMFGYHAAAWVKYNQLLDEPLHNPFKELVKFAQGK</sequence>
<proteinExistence type="predicted"/>
<evidence type="ECO:0000313" key="1">
    <source>
        <dbReference type="EMBL" id="KKN25480.1"/>
    </source>
</evidence>
<name>A0A0F9P110_9ZZZZ</name>
<dbReference type="EMBL" id="LAZR01002800">
    <property type="protein sequence ID" value="KKN25480.1"/>
    <property type="molecule type" value="Genomic_DNA"/>
</dbReference>